<organism evidence="10 11">
    <name type="scientific">Spongiibacter pelagi</name>
    <dbReference type="NCBI Taxonomy" id="2760804"/>
    <lineage>
        <taxon>Bacteria</taxon>
        <taxon>Pseudomonadati</taxon>
        <taxon>Pseudomonadota</taxon>
        <taxon>Gammaproteobacteria</taxon>
        <taxon>Cellvibrionales</taxon>
        <taxon>Spongiibacteraceae</taxon>
        <taxon>Spongiibacter</taxon>
    </lineage>
</organism>
<dbReference type="EMBL" id="JACXLD010000001">
    <property type="protein sequence ID" value="MBD2857665.1"/>
    <property type="molecule type" value="Genomic_DNA"/>
</dbReference>
<evidence type="ECO:0000259" key="9">
    <source>
        <dbReference type="Pfam" id="PF20628"/>
    </source>
</evidence>
<dbReference type="InterPro" id="IPR006314">
    <property type="entry name" value="Dyp_peroxidase"/>
</dbReference>
<evidence type="ECO:0000256" key="3">
    <source>
        <dbReference type="ARBA" id="ARBA00022723"/>
    </source>
</evidence>
<feature type="domain" description="Dyp-type peroxidase N-terminal" evidence="8">
    <location>
        <begin position="47"/>
        <end position="129"/>
    </location>
</feature>
<keyword evidence="11" id="KW-1185">Reference proteome</keyword>
<evidence type="ECO:0000256" key="1">
    <source>
        <dbReference type="ARBA" id="ARBA00001970"/>
    </source>
</evidence>
<dbReference type="NCBIfam" id="TIGR01413">
    <property type="entry name" value="Dyp_perox_fam"/>
    <property type="match status" value="1"/>
</dbReference>
<dbReference type="InterPro" id="IPR011008">
    <property type="entry name" value="Dimeric_a/b-barrel"/>
</dbReference>
<evidence type="ECO:0000259" key="8">
    <source>
        <dbReference type="Pfam" id="PF04261"/>
    </source>
</evidence>
<keyword evidence="2 10" id="KW-0575">Peroxidase</keyword>
<evidence type="ECO:0000313" key="11">
    <source>
        <dbReference type="Proteomes" id="UP000610558"/>
    </source>
</evidence>
<feature type="region of interest" description="Disordered" evidence="7">
    <location>
        <begin position="198"/>
        <end position="217"/>
    </location>
</feature>
<dbReference type="GO" id="GO:0020037">
    <property type="term" value="F:heme binding"/>
    <property type="evidence" value="ECO:0007669"/>
    <property type="project" value="InterPro"/>
</dbReference>
<dbReference type="Pfam" id="PF20628">
    <property type="entry name" value="Dyp_perox_C"/>
    <property type="match status" value="1"/>
</dbReference>
<dbReference type="GO" id="GO:0004601">
    <property type="term" value="F:peroxidase activity"/>
    <property type="evidence" value="ECO:0007669"/>
    <property type="project" value="UniProtKB-KW"/>
</dbReference>
<dbReference type="PANTHER" id="PTHR30521">
    <property type="entry name" value="DEFERROCHELATASE/PEROXIDASE"/>
    <property type="match status" value="1"/>
</dbReference>
<dbReference type="Pfam" id="PF04261">
    <property type="entry name" value="Dyp_perox_N"/>
    <property type="match status" value="1"/>
</dbReference>
<proteinExistence type="inferred from homology"/>
<evidence type="ECO:0000256" key="6">
    <source>
        <dbReference type="ARBA" id="ARBA00025737"/>
    </source>
</evidence>
<dbReference type="PANTHER" id="PTHR30521:SF0">
    <property type="entry name" value="DYP-TYPE PEROXIDASE FAMILY PROTEIN"/>
    <property type="match status" value="1"/>
</dbReference>
<keyword evidence="3" id="KW-0479">Metal-binding</keyword>
<keyword evidence="4" id="KW-0560">Oxidoreductase</keyword>
<feature type="domain" description="Dyp-type peroxidase C-terminal" evidence="9">
    <location>
        <begin position="133"/>
        <end position="292"/>
    </location>
</feature>
<dbReference type="InterPro" id="IPR048327">
    <property type="entry name" value="Dyp_perox_N"/>
</dbReference>
<dbReference type="GO" id="GO:0046872">
    <property type="term" value="F:metal ion binding"/>
    <property type="evidence" value="ECO:0007669"/>
    <property type="project" value="UniProtKB-KW"/>
</dbReference>
<evidence type="ECO:0000313" key="10">
    <source>
        <dbReference type="EMBL" id="MBD2857665.1"/>
    </source>
</evidence>
<name>A0A927C196_9GAMM</name>
<reference evidence="10" key="1">
    <citation type="submission" date="2020-09" db="EMBL/GenBank/DDBJ databases">
        <authorList>
            <person name="Yoon J.-W."/>
        </authorList>
    </citation>
    <scope>NUCLEOTIDE SEQUENCE</scope>
    <source>
        <strain evidence="10">KMU-158</strain>
    </source>
</reference>
<dbReference type="AlphaFoldDB" id="A0A927C196"/>
<comment type="similarity">
    <text evidence="6">Belongs to the DyP-type peroxidase family.</text>
</comment>
<evidence type="ECO:0000256" key="5">
    <source>
        <dbReference type="ARBA" id="ARBA00023004"/>
    </source>
</evidence>
<protein>
    <submittedName>
        <fullName evidence="10">Dyp-type peroxidase</fullName>
    </submittedName>
</protein>
<evidence type="ECO:0000256" key="4">
    <source>
        <dbReference type="ARBA" id="ARBA00023002"/>
    </source>
</evidence>
<dbReference type="InterPro" id="IPR048328">
    <property type="entry name" value="Dyp_perox_C"/>
</dbReference>
<sequence>MSLPQPGIFAEGSNTHVLLEYRVKDGVSDTQLRTAVSAAVAALATGDSNKYNVVWGFAAACWARLSGAVPLGLKAFTPVGKAPNIAPATQRDILLWLHGTDAGHNFDGAQLAHRFLSEVAVVELDKTGFLYHDARDLTGFIDGTENPEADERRQVALIPEGQVGAGGSFMLTQQWVHKLRDFGALNQTEQENVIGRTKPDSVELSGERMPNNSHVSRSDVKINGVGQKLYRRSVPYGGVVESGLYFLSFSAEISRYDAILASMFGMTEDGIHDRLTDFSTPVTGSYWFSPSLLELSEIGKD</sequence>
<accession>A0A927C196</accession>
<gene>
    <name evidence="10" type="ORF">IB286_01510</name>
</gene>
<dbReference type="RefSeq" id="WP_190761891.1">
    <property type="nucleotide sequence ID" value="NZ_JACXLD010000001.1"/>
</dbReference>
<comment type="cofactor">
    <cofactor evidence="1">
        <name>heme b</name>
        <dbReference type="ChEBI" id="CHEBI:60344"/>
    </cofactor>
</comment>
<dbReference type="GO" id="GO:0005829">
    <property type="term" value="C:cytosol"/>
    <property type="evidence" value="ECO:0007669"/>
    <property type="project" value="TreeGrafter"/>
</dbReference>
<dbReference type="SUPFAM" id="SSF54909">
    <property type="entry name" value="Dimeric alpha+beta barrel"/>
    <property type="match status" value="1"/>
</dbReference>
<dbReference type="PROSITE" id="PS51404">
    <property type="entry name" value="DYP_PEROXIDASE"/>
    <property type="match status" value="1"/>
</dbReference>
<evidence type="ECO:0000256" key="7">
    <source>
        <dbReference type="SAM" id="MobiDB-lite"/>
    </source>
</evidence>
<evidence type="ECO:0000256" key="2">
    <source>
        <dbReference type="ARBA" id="ARBA00022559"/>
    </source>
</evidence>
<comment type="caution">
    <text evidence="10">The sequence shown here is derived from an EMBL/GenBank/DDBJ whole genome shotgun (WGS) entry which is preliminary data.</text>
</comment>
<keyword evidence="5" id="KW-0408">Iron</keyword>
<dbReference type="Proteomes" id="UP000610558">
    <property type="component" value="Unassembled WGS sequence"/>
</dbReference>